<accession>A0A507BZ65</accession>
<evidence type="ECO:0000256" key="3">
    <source>
        <dbReference type="ARBA" id="ARBA00022989"/>
    </source>
</evidence>
<proteinExistence type="predicted"/>
<reference evidence="6 7" key="1">
    <citation type="journal article" date="2019" name="Sci. Rep.">
        <title>Comparative genomics of chytrid fungi reveal insights into the obligate biotrophic and pathogenic lifestyle of Synchytrium endobioticum.</title>
        <authorList>
            <person name="van de Vossenberg B.T.L.H."/>
            <person name="Warris S."/>
            <person name="Nguyen H.D.T."/>
            <person name="van Gent-Pelzer M.P.E."/>
            <person name="Joly D.L."/>
            <person name="van de Geest H.C."/>
            <person name="Bonants P.J.M."/>
            <person name="Smith D.S."/>
            <person name="Levesque C.A."/>
            <person name="van der Lee T.A.J."/>
        </authorList>
    </citation>
    <scope>NUCLEOTIDE SEQUENCE [LARGE SCALE GENOMIC DNA]</scope>
    <source>
        <strain evidence="6 7">JEL517</strain>
    </source>
</reference>
<name>A0A507BZ65_9FUNG</name>
<dbReference type="PANTHER" id="PTHR15371:SF0">
    <property type="entry name" value="SD19278P"/>
    <property type="match status" value="1"/>
</dbReference>
<keyword evidence="4" id="KW-0472">Membrane</keyword>
<dbReference type="AlphaFoldDB" id="A0A507BZ65"/>
<evidence type="ECO:0000256" key="1">
    <source>
        <dbReference type="ARBA" id="ARBA00004141"/>
    </source>
</evidence>
<keyword evidence="3" id="KW-1133">Transmembrane helix</keyword>
<dbReference type="PANTHER" id="PTHR15371">
    <property type="entry name" value="TIM23"/>
    <property type="match status" value="1"/>
</dbReference>
<dbReference type="EMBL" id="QEAO01000051">
    <property type="protein sequence ID" value="TPX31084.1"/>
    <property type="molecule type" value="Genomic_DNA"/>
</dbReference>
<comment type="caution">
    <text evidence="6">The sequence shown here is derived from an EMBL/GenBank/DDBJ whole genome shotgun (WGS) entry which is preliminary data.</text>
</comment>
<feature type="region of interest" description="Disordered" evidence="5">
    <location>
        <begin position="1"/>
        <end position="42"/>
    </location>
</feature>
<dbReference type="GO" id="GO:0030150">
    <property type="term" value="P:protein import into mitochondrial matrix"/>
    <property type="evidence" value="ECO:0007669"/>
    <property type="project" value="TreeGrafter"/>
</dbReference>
<dbReference type="STRING" id="1806994.A0A507BZ65"/>
<dbReference type="InterPro" id="IPR045238">
    <property type="entry name" value="Tim23-like"/>
</dbReference>
<dbReference type="GeneID" id="42006728"/>
<protein>
    <recommendedName>
        <fullName evidence="8">Mitochondrial import inner membrane translocase subunit TIM23</fullName>
    </recommendedName>
</protein>
<evidence type="ECO:0000313" key="6">
    <source>
        <dbReference type="EMBL" id="TPX31084.1"/>
    </source>
</evidence>
<gene>
    <name evidence="6" type="ORF">SmJEL517_g05505</name>
</gene>
<dbReference type="RefSeq" id="XP_031022601.1">
    <property type="nucleotide sequence ID" value="XM_031171431.1"/>
</dbReference>
<evidence type="ECO:0000256" key="2">
    <source>
        <dbReference type="ARBA" id="ARBA00022692"/>
    </source>
</evidence>
<evidence type="ECO:0000256" key="4">
    <source>
        <dbReference type="ARBA" id="ARBA00023136"/>
    </source>
</evidence>
<evidence type="ECO:0000256" key="5">
    <source>
        <dbReference type="SAM" id="MobiDB-lite"/>
    </source>
</evidence>
<feature type="compositionally biased region" description="Polar residues" evidence="5">
    <location>
        <begin position="26"/>
        <end position="42"/>
    </location>
</feature>
<organism evidence="6 7">
    <name type="scientific">Synchytrium microbalum</name>
    <dbReference type="NCBI Taxonomy" id="1806994"/>
    <lineage>
        <taxon>Eukaryota</taxon>
        <taxon>Fungi</taxon>
        <taxon>Fungi incertae sedis</taxon>
        <taxon>Chytridiomycota</taxon>
        <taxon>Chytridiomycota incertae sedis</taxon>
        <taxon>Chytridiomycetes</taxon>
        <taxon>Synchytriales</taxon>
        <taxon>Synchytriaceae</taxon>
        <taxon>Synchytrium</taxon>
    </lineage>
</organism>
<sequence length="240" mass="25255">MSFNFFGFGGSSKKQETAPEPAATPIQHTNASTTSTLPPEETVQSMLSGMKFDPTTLHPVAGAQGGVDYMFIDDVPFGQKAPPHPTGSFGPLPMRTNSDKMLYGTGTAYLLGLSSGGAYGFFRGLRNPNATTMKLRVNSVLNSCTRYGPWAGNSLGVMSLMWSMIDSGLQEVRGVSDYYNHIGSAFVTGILFKSTAGIRPAAIMGTLLASIVGAYAVSEQVAENGVRLPTLGSVRPAANA</sequence>
<dbReference type="GO" id="GO:0005744">
    <property type="term" value="C:TIM23 mitochondrial import inner membrane translocase complex"/>
    <property type="evidence" value="ECO:0007669"/>
    <property type="project" value="TreeGrafter"/>
</dbReference>
<evidence type="ECO:0000313" key="7">
    <source>
        <dbReference type="Proteomes" id="UP000319731"/>
    </source>
</evidence>
<keyword evidence="7" id="KW-1185">Reference proteome</keyword>
<keyword evidence="2" id="KW-0812">Transmembrane</keyword>
<dbReference type="Pfam" id="PF02466">
    <property type="entry name" value="Tim17"/>
    <property type="match status" value="1"/>
</dbReference>
<comment type="subcellular location">
    <subcellularLocation>
        <location evidence="1">Membrane</location>
        <topology evidence="1">Multi-pass membrane protein</topology>
    </subcellularLocation>
</comment>
<evidence type="ECO:0008006" key="8">
    <source>
        <dbReference type="Google" id="ProtNLM"/>
    </source>
</evidence>
<dbReference type="GO" id="GO:0008320">
    <property type="term" value="F:protein transmembrane transporter activity"/>
    <property type="evidence" value="ECO:0007669"/>
    <property type="project" value="TreeGrafter"/>
</dbReference>
<dbReference type="OrthoDB" id="159299at2759"/>
<dbReference type="Proteomes" id="UP000319731">
    <property type="component" value="Unassembled WGS sequence"/>
</dbReference>